<reference evidence="6 7" key="1">
    <citation type="submission" date="2016-04" db="EMBL/GenBank/DDBJ databases">
        <authorList>
            <person name="Evans L.H."/>
            <person name="Alamgir A."/>
            <person name="Owens N."/>
            <person name="Weber N.D."/>
            <person name="Virtaneva K."/>
            <person name="Barbian K."/>
            <person name="Babar A."/>
            <person name="Rosenke K."/>
        </authorList>
    </citation>
    <scope>NUCLEOTIDE SEQUENCE [LARGE SCALE GENOMIC DNA]</scope>
    <source>
        <strain evidence="6 7">IFM 0406</strain>
    </source>
</reference>
<dbReference type="SUPFAM" id="SSF63829">
    <property type="entry name" value="Calcium-dependent phosphotriesterase"/>
    <property type="match status" value="1"/>
</dbReference>
<feature type="domain" description="SMP-30/Gluconolactonase/LRE-like region" evidence="5">
    <location>
        <begin position="14"/>
        <end position="246"/>
    </location>
</feature>
<dbReference type="InterPro" id="IPR051262">
    <property type="entry name" value="SMP-30/CGR1_Lactonase"/>
</dbReference>
<keyword evidence="4" id="KW-0479">Metal-binding</keyword>
<dbReference type="RefSeq" id="WP_067590729.1">
    <property type="nucleotide sequence ID" value="NZ_JABMCZ010000001.1"/>
</dbReference>
<accession>A0A164MJL9</accession>
<feature type="binding site" evidence="4">
    <location>
        <position position="93"/>
    </location>
    <ligand>
        <name>substrate</name>
    </ligand>
</feature>
<dbReference type="Pfam" id="PF08450">
    <property type="entry name" value="SGL"/>
    <property type="match status" value="1"/>
</dbReference>
<evidence type="ECO:0000256" key="4">
    <source>
        <dbReference type="PIRSR" id="PIRSR605511-2"/>
    </source>
</evidence>
<dbReference type="EMBL" id="LWGR01000007">
    <property type="protein sequence ID" value="KZM73416.1"/>
    <property type="molecule type" value="Genomic_DNA"/>
</dbReference>
<proteinExistence type="inferred from homology"/>
<dbReference type="STRING" id="455432.AWN90_32775"/>
<protein>
    <submittedName>
        <fullName evidence="6">Gluconolaconase</fullName>
    </submittedName>
</protein>
<keyword evidence="4" id="KW-0862">Zinc</keyword>
<dbReference type="OrthoDB" id="2633250at2"/>
<dbReference type="Gene3D" id="2.120.10.30">
    <property type="entry name" value="TolB, C-terminal domain"/>
    <property type="match status" value="1"/>
</dbReference>
<comment type="similarity">
    <text evidence="1">Belongs to the SMP-30/CGR1 family.</text>
</comment>
<evidence type="ECO:0000313" key="6">
    <source>
        <dbReference type="EMBL" id="KZM73416.1"/>
    </source>
</evidence>
<evidence type="ECO:0000256" key="3">
    <source>
        <dbReference type="PIRSR" id="PIRSR605511-1"/>
    </source>
</evidence>
<evidence type="ECO:0000256" key="2">
    <source>
        <dbReference type="ARBA" id="ARBA00022801"/>
    </source>
</evidence>
<name>A0A164MJL9_9NOCA</name>
<gene>
    <name evidence="6" type="ORF">AWN90_32775</name>
</gene>
<dbReference type="PRINTS" id="PR01790">
    <property type="entry name" value="SMP30FAMILY"/>
</dbReference>
<dbReference type="GO" id="GO:0046872">
    <property type="term" value="F:metal ion binding"/>
    <property type="evidence" value="ECO:0007669"/>
    <property type="project" value="UniProtKB-KW"/>
</dbReference>
<dbReference type="InterPro" id="IPR005511">
    <property type="entry name" value="SMP-30"/>
</dbReference>
<organism evidence="6 7">
    <name type="scientific">Nocardia terpenica</name>
    <dbReference type="NCBI Taxonomy" id="455432"/>
    <lineage>
        <taxon>Bacteria</taxon>
        <taxon>Bacillati</taxon>
        <taxon>Actinomycetota</taxon>
        <taxon>Actinomycetes</taxon>
        <taxon>Mycobacteriales</taxon>
        <taxon>Nocardiaceae</taxon>
        <taxon>Nocardia</taxon>
    </lineage>
</organism>
<dbReference type="InterPro" id="IPR011042">
    <property type="entry name" value="6-blade_b-propeller_TolB-like"/>
</dbReference>
<keyword evidence="7" id="KW-1185">Reference proteome</keyword>
<dbReference type="PANTHER" id="PTHR47572:SF4">
    <property type="entry name" value="LACTONASE DRP35"/>
    <property type="match status" value="1"/>
</dbReference>
<feature type="binding site" evidence="4">
    <location>
        <position position="188"/>
    </location>
    <ligand>
        <name>a divalent metal cation</name>
        <dbReference type="ChEBI" id="CHEBI:60240"/>
    </ligand>
</feature>
<feature type="binding site" evidence="4">
    <location>
        <position position="15"/>
    </location>
    <ligand>
        <name>a divalent metal cation</name>
        <dbReference type="ChEBI" id="CHEBI:60240"/>
    </ligand>
</feature>
<feature type="binding site" evidence="4">
    <location>
        <position position="143"/>
    </location>
    <ligand>
        <name>a divalent metal cation</name>
        <dbReference type="ChEBI" id="CHEBI:60240"/>
    </ligand>
</feature>
<feature type="active site" description="Proton donor/acceptor" evidence="3">
    <location>
        <position position="188"/>
    </location>
</feature>
<evidence type="ECO:0000259" key="5">
    <source>
        <dbReference type="Pfam" id="PF08450"/>
    </source>
</evidence>
<dbReference type="PANTHER" id="PTHR47572">
    <property type="entry name" value="LIPOPROTEIN-RELATED"/>
    <property type="match status" value="1"/>
</dbReference>
<comment type="caution">
    <text evidence="6">The sequence shown here is derived from an EMBL/GenBank/DDBJ whole genome shotgun (WGS) entry which is preliminary data.</text>
</comment>
<dbReference type="InterPro" id="IPR013658">
    <property type="entry name" value="SGL"/>
</dbReference>
<keyword evidence="2" id="KW-0378">Hydrolase</keyword>
<evidence type="ECO:0000256" key="1">
    <source>
        <dbReference type="ARBA" id="ARBA00008853"/>
    </source>
</evidence>
<feature type="binding site" evidence="4">
    <location>
        <position position="111"/>
    </location>
    <ligand>
        <name>substrate</name>
    </ligand>
</feature>
<dbReference type="AlphaFoldDB" id="A0A164MJL9"/>
<comment type="cofactor">
    <cofactor evidence="4">
        <name>Zn(2+)</name>
        <dbReference type="ChEBI" id="CHEBI:29105"/>
    </cofactor>
    <text evidence="4">Binds 1 divalent metal cation per subunit.</text>
</comment>
<dbReference type="Proteomes" id="UP000076512">
    <property type="component" value="Unassembled WGS sequence"/>
</dbReference>
<sequence length="283" mass="30742">MSEPKVLLDGLGIPESPRWHEGRLWFCNWIDRQVVAVDMDGRAEVMATRDPDSHPMGYSIDWLPDGTLLTTGDKVRRQEPDGSMTVHADQHANEIVVDGHGNIYLNGADFEFVAGAPPKPGYIKLLTPDGRLRQVATDIEFPNGMVITPDDRTLIVAESFAGRLTAFDIAPDATLSNRRVFAEGLGPDGICLDAEGAVWSSTGGSAIARVAEGGKILQHIELPENRAPFALMLGGPDHRTLFILTAEWRPTDPIPTNLTRLTTGPRTGQILTLRVSIPGVGRP</sequence>
<evidence type="ECO:0000313" key="7">
    <source>
        <dbReference type="Proteomes" id="UP000076512"/>
    </source>
</evidence>
<dbReference type="GO" id="GO:0016787">
    <property type="term" value="F:hydrolase activity"/>
    <property type="evidence" value="ECO:0007669"/>
    <property type="project" value="UniProtKB-KW"/>
</dbReference>